<proteinExistence type="predicted"/>
<evidence type="ECO:0000313" key="2">
    <source>
        <dbReference type="Proteomes" id="UP000015453"/>
    </source>
</evidence>
<reference evidence="1 2" key="1">
    <citation type="journal article" date="2013" name="BMC Genomics">
        <title>The miniature genome of a carnivorous plant Genlisea aurea contains a low number of genes and short non-coding sequences.</title>
        <authorList>
            <person name="Leushkin E.V."/>
            <person name="Sutormin R.A."/>
            <person name="Nabieva E.R."/>
            <person name="Penin A.A."/>
            <person name="Kondrashov A.S."/>
            <person name="Logacheva M.D."/>
        </authorList>
    </citation>
    <scope>NUCLEOTIDE SEQUENCE [LARGE SCALE GENOMIC DNA]</scope>
</reference>
<dbReference type="Proteomes" id="UP000015453">
    <property type="component" value="Unassembled WGS sequence"/>
</dbReference>
<dbReference type="OrthoDB" id="691840at2759"/>
<comment type="caution">
    <text evidence="1">The sequence shown here is derived from an EMBL/GenBank/DDBJ whole genome shotgun (WGS) entry which is preliminary data.</text>
</comment>
<dbReference type="EMBL" id="AUSU01008046">
    <property type="protein sequence ID" value="EPS59828.1"/>
    <property type="molecule type" value="Genomic_DNA"/>
</dbReference>
<feature type="non-terminal residue" evidence="1">
    <location>
        <position position="1"/>
    </location>
</feature>
<gene>
    <name evidence="1" type="ORF">M569_14978</name>
</gene>
<dbReference type="PANTHER" id="PTHR31509">
    <property type="entry name" value="BPS1-LIKE PROTEIN"/>
    <property type="match status" value="1"/>
</dbReference>
<evidence type="ECO:0000313" key="1">
    <source>
        <dbReference type="EMBL" id="EPS59828.1"/>
    </source>
</evidence>
<keyword evidence="2" id="KW-1185">Reference proteome</keyword>
<dbReference type="AlphaFoldDB" id="S8DAY9"/>
<feature type="non-terminal residue" evidence="1">
    <location>
        <position position="118"/>
    </location>
</feature>
<accession>S8DAY9</accession>
<organism evidence="1 2">
    <name type="scientific">Genlisea aurea</name>
    <dbReference type="NCBI Taxonomy" id="192259"/>
    <lineage>
        <taxon>Eukaryota</taxon>
        <taxon>Viridiplantae</taxon>
        <taxon>Streptophyta</taxon>
        <taxon>Embryophyta</taxon>
        <taxon>Tracheophyta</taxon>
        <taxon>Spermatophyta</taxon>
        <taxon>Magnoliopsida</taxon>
        <taxon>eudicotyledons</taxon>
        <taxon>Gunneridae</taxon>
        <taxon>Pentapetalae</taxon>
        <taxon>asterids</taxon>
        <taxon>lamiids</taxon>
        <taxon>Lamiales</taxon>
        <taxon>Lentibulariaceae</taxon>
        <taxon>Genlisea</taxon>
    </lineage>
</organism>
<protein>
    <submittedName>
        <fullName evidence="1">Uncharacterized protein</fullName>
    </submittedName>
</protein>
<sequence>SNSVNGFYGFLAAGIDELFLLSNTNLMSLHFLQRLLPLLTSFHSRLLLLVHKLHLPVGEKWLDEYMDETSTIWNVCHVIKSGISAVDRYYSSALRVVSSLESNRRLNPHLSRQVSSPV</sequence>
<name>S8DAY9_9LAMI</name>